<keyword evidence="3" id="KW-1185">Reference proteome</keyword>
<feature type="non-terminal residue" evidence="2">
    <location>
        <position position="1"/>
    </location>
</feature>
<feature type="non-terminal residue" evidence="2">
    <location>
        <position position="154"/>
    </location>
</feature>
<proteinExistence type="predicted"/>
<organism evidence="2 3">
    <name type="scientific">Rhizopus azygosporus</name>
    <name type="common">Rhizopus microsporus var. azygosporus</name>
    <dbReference type="NCBI Taxonomy" id="86630"/>
    <lineage>
        <taxon>Eukaryota</taxon>
        <taxon>Fungi</taxon>
        <taxon>Fungi incertae sedis</taxon>
        <taxon>Mucoromycota</taxon>
        <taxon>Mucoromycotina</taxon>
        <taxon>Mucoromycetes</taxon>
        <taxon>Mucorales</taxon>
        <taxon>Mucorineae</taxon>
        <taxon>Rhizopodaceae</taxon>
        <taxon>Rhizopus</taxon>
    </lineage>
</organism>
<evidence type="ECO:0000256" key="1">
    <source>
        <dbReference type="SAM" id="Coils"/>
    </source>
</evidence>
<dbReference type="Proteomes" id="UP000252139">
    <property type="component" value="Unassembled WGS sequence"/>
</dbReference>
<reference evidence="2 3" key="1">
    <citation type="journal article" date="2018" name="G3 (Bethesda)">
        <title>Phylogenetic and Phylogenomic Definition of Rhizopus Species.</title>
        <authorList>
            <person name="Gryganskyi A.P."/>
            <person name="Golan J."/>
            <person name="Dolatabadi S."/>
            <person name="Mondo S."/>
            <person name="Robb S."/>
            <person name="Idnurm A."/>
            <person name="Muszewska A."/>
            <person name="Steczkiewicz K."/>
            <person name="Masonjones S."/>
            <person name="Liao H.L."/>
            <person name="Gajdeczka M.T."/>
            <person name="Anike F."/>
            <person name="Vuek A."/>
            <person name="Anishchenko I.M."/>
            <person name="Voigt K."/>
            <person name="de Hoog G.S."/>
            <person name="Smith M.E."/>
            <person name="Heitman J."/>
            <person name="Vilgalys R."/>
            <person name="Stajich J.E."/>
        </authorList>
    </citation>
    <scope>NUCLEOTIDE SEQUENCE [LARGE SCALE GENOMIC DNA]</scope>
    <source>
        <strain evidence="2 3">CBS 357.93</strain>
    </source>
</reference>
<comment type="caution">
    <text evidence="2">The sequence shown here is derived from an EMBL/GenBank/DDBJ whole genome shotgun (WGS) entry which is preliminary data.</text>
</comment>
<sequence length="154" mass="18076">YEATHLAIIDFLKMWEGCSVGPENPVYDIEGILVTREVYATRIADDIKAIWDTIQGKSNVSNENDNWEEQENLELLENIQAYIKQKYQEYATLIEEIERLEQERDNTCEEFARCVSVWAHYKFEKPEHNPQSVTIYTAVKQLHLKLLVPGYSNY</sequence>
<dbReference type="AlphaFoldDB" id="A0A367IJL4"/>
<keyword evidence="1" id="KW-0175">Coiled coil</keyword>
<name>A0A367IJL4_RHIAZ</name>
<evidence type="ECO:0000313" key="3">
    <source>
        <dbReference type="Proteomes" id="UP000252139"/>
    </source>
</evidence>
<evidence type="ECO:0000313" key="2">
    <source>
        <dbReference type="EMBL" id="RCH77711.1"/>
    </source>
</evidence>
<dbReference type="EMBL" id="PJQL01005724">
    <property type="protein sequence ID" value="RCH77711.1"/>
    <property type="molecule type" value="Genomic_DNA"/>
</dbReference>
<gene>
    <name evidence="2" type="ORF">CU097_000154</name>
</gene>
<feature type="coiled-coil region" evidence="1">
    <location>
        <begin position="83"/>
        <end position="110"/>
    </location>
</feature>
<protein>
    <submittedName>
        <fullName evidence="2">Uncharacterized protein</fullName>
    </submittedName>
</protein>
<dbReference type="OrthoDB" id="10292761at2759"/>
<accession>A0A367IJL4</accession>